<evidence type="ECO:0000313" key="3">
    <source>
        <dbReference type="EMBL" id="SCQ24168.1"/>
    </source>
</evidence>
<feature type="compositionally biased region" description="Basic and acidic residues" evidence="1">
    <location>
        <begin position="290"/>
        <end position="302"/>
    </location>
</feature>
<name>A0A1D3UW59_TANFO</name>
<sequence>MGKKAFYSTMFIAIFAMIFVRGAYAGIGISPTTMNLKVGETATLTVTPDTLTTGYGIKSLNRSIATVNPPDGVGTASFTVTAVAPGTTKIQVLRLISGSYVVTAECAVTVTEAQTEVWPQSATLSPARITLREGEEASIEAAVLPANYNQGTPQWSVENQNIASVTGSGLMATVKGLAVGTTTLHFTIGNANASCVITVTEAQTEVWPESATLSPARLTLKVGEQASVDATVRPDNYNQGSLKWSIDDERTANVTPNGLSATVEAVAAGTTTLHFTVGKVSASCTVTVSKAEEPKPDPKPEPLEPDDLGDIEIMPGSIVLNAGDRCQFRLQAEPEGVPLPTLQWSVTDGTSVVKILRAEDGSCWIDTLKPGGATLTVTTGDFKAEALISVK</sequence>
<evidence type="ECO:0000259" key="2">
    <source>
        <dbReference type="SMART" id="SM00635"/>
    </source>
</evidence>
<dbReference type="RefSeq" id="WP_074450203.1">
    <property type="nucleotide sequence ID" value="NZ_FMMM01000078.1"/>
</dbReference>
<dbReference type="SMART" id="SM00635">
    <property type="entry name" value="BID_2"/>
    <property type="match status" value="4"/>
</dbReference>
<proteinExistence type="predicted"/>
<dbReference type="EMBL" id="FMMM01000078">
    <property type="protein sequence ID" value="SCQ24168.1"/>
    <property type="molecule type" value="Genomic_DNA"/>
</dbReference>
<evidence type="ECO:0000313" key="4">
    <source>
        <dbReference type="Proteomes" id="UP000182057"/>
    </source>
</evidence>
<dbReference type="Proteomes" id="UP000182057">
    <property type="component" value="Unassembled WGS sequence"/>
</dbReference>
<accession>A0A1D3UW59</accession>
<feature type="domain" description="BIG2" evidence="2">
    <location>
        <begin position="307"/>
        <end position="389"/>
    </location>
</feature>
<dbReference type="Gene3D" id="2.60.40.1080">
    <property type="match status" value="4"/>
</dbReference>
<dbReference type="AlphaFoldDB" id="A0A1D3UW59"/>
<dbReference type="InterPro" id="IPR003343">
    <property type="entry name" value="Big_2"/>
</dbReference>
<evidence type="ECO:0000256" key="1">
    <source>
        <dbReference type="SAM" id="MobiDB-lite"/>
    </source>
</evidence>
<organism evidence="3 4">
    <name type="scientific">Tannerella forsythia</name>
    <name type="common">Bacteroides forsythus</name>
    <dbReference type="NCBI Taxonomy" id="28112"/>
    <lineage>
        <taxon>Bacteria</taxon>
        <taxon>Pseudomonadati</taxon>
        <taxon>Bacteroidota</taxon>
        <taxon>Bacteroidia</taxon>
        <taxon>Bacteroidales</taxon>
        <taxon>Tannerellaceae</taxon>
        <taxon>Tannerella</taxon>
    </lineage>
</organism>
<feature type="region of interest" description="Disordered" evidence="1">
    <location>
        <begin position="289"/>
        <end position="309"/>
    </location>
</feature>
<feature type="domain" description="BIG2" evidence="2">
    <location>
        <begin position="23"/>
        <end position="104"/>
    </location>
</feature>
<dbReference type="InterPro" id="IPR008964">
    <property type="entry name" value="Invasin/intimin_cell_adhesion"/>
</dbReference>
<protein>
    <submittedName>
        <fullName evidence="3">Bacterial Ig-like domain (Group 2)</fullName>
    </submittedName>
</protein>
<feature type="domain" description="BIG2" evidence="2">
    <location>
        <begin position="207"/>
        <end position="287"/>
    </location>
</feature>
<reference evidence="3 4" key="1">
    <citation type="submission" date="2016-09" db="EMBL/GenBank/DDBJ databases">
        <authorList>
            <person name="Capua I."/>
            <person name="De Benedictis P."/>
            <person name="Joannis T."/>
            <person name="Lombin L.H."/>
            <person name="Cattoli G."/>
        </authorList>
    </citation>
    <scope>NUCLEOTIDE SEQUENCE [LARGE SCALE GENOMIC DNA]</scope>
    <source>
        <strain evidence="3 4">UB20</strain>
    </source>
</reference>
<gene>
    <name evidence="3" type="ORF">TFUB20_02342</name>
</gene>
<dbReference type="SUPFAM" id="SSF49373">
    <property type="entry name" value="Invasin/intimin cell-adhesion fragments"/>
    <property type="match status" value="2"/>
</dbReference>
<feature type="domain" description="BIG2" evidence="2">
    <location>
        <begin position="118"/>
        <end position="198"/>
    </location>
</feature>
<dbReference type="Pfam" id="PF02368">
    <property type="entry name" value="Big_2"/>
    <property type="match status" value="2"/>
</dbReference>